<keyword evidence="4" id="KW-0563">Paired box</keyword>
<dbReference type="Pfam" id="PF00046">
    <property type="entry name" value="Homeodomain"/>
    <property type="match status" value="1"/>
</dbReference>
<evidence type="ECO:0000256" key="3">
    <source>
        <dbReference type="ARBA" id="ARBA00022473"/>
    </source>
</evidence>
<dbReference type="InterPro" id="IPR017970">
    <property type="entry name" value="Homeobox_CS"/>
</dbReference>
<dbReference type="SMART" id="SM00351">
    <property type="entry name" value="PAX"/>
    <property type="match status" value="1"/>
</dbReference>
<evidence type="ECO:0000259" key="14">
    <source>
        <dbReference type="PROSITE" id="PS51057"/>
    </source>
</evidence>
<evidence type="ECO:0000256" key="7">
    <source>
        <dbReference type="ARBA" id="ARBA00023155"/>
    </source>
</evidence>
<dbReference type="PRINTS" id="PR00027">
    <property type="entry name" value="PAIREDBOX"/>
</dbReference>
<dbReference type="SMART" id="SM00389">
    <property type="entry name" value="HOX"/>
    <property type="match status" value="1"/>
</dbReference>
<dbReference type="InterPro" id="IPR001356">
    <property type="entry name" value="HD"/>
</dbReference>
<comment type="subcellular location">
    <subcellularLocation>
        <location evidence="1 10 11">Nucleus</location>
    </subcellularLocation>
</comment>
<evidence type="ECO:0000256" key="12">
    <source>
        <dbReference type="SAM" id="MobiDB-lite"/>
    </source>
</evidence>
<dbReference type="InterPro" id="IPR043565">
    <property type="entry name" value="PAX_fam"/>
</dbReference>
<dbReference type="PROSITE" id="PS00027">
    <property type="entry name" value="HOMEOBOX_1"/>
    <property type="match status" value="1"/>
</dbReference>
<keyword evidence="3" id="KW-0217">Developmental protein</keyword>
<dbReference type="Gene3D" id="1.10.10.10">
    <property type="entry name" value="Winged helix-like DNA-binding domain superfamily/Winged helix DNA-binding domain"/>
    <property type="match status" value="2"/>
</dbReference>
<dbReference type="FunFam" id="1.10.10.10:FF:000069">
    <property type="entry name" value="Paired box protein Pax-6"/>
    <property type="match status" value="1"/>
</dbReference>
<keyword evidence="6 10" id="KW-0238">DNA-binding</keyword>
<feature type="compositionally biased region" description="Polar residues" evidence="12">
    <location>
        <begin position="387"/>
        <end position="399"/>
    </location>
</feature>
<evidence type="ECO:0000256" key="6">
    <source>
        <dbReference type="ARBA" id="ARBA00023125"/>
    </source>
</evidence>
<dbReference type="Gene3D" id="1.10.10.60">
    <property type="entry name" value="Homeodomain-like"/>
    <property type="match status" value="1"/>
</dbReference>
<dbReference type="GO" id="GO:0005634">
    <property type="term" value="C:nucleus"/>
    <property type="evidence" value="ECO:0007669"/>
    <property type="project" value="UniProtKB-SubCell"/>
</dbReference>
<dbReference type="GO" id="GO:0000981">
    <property type="term" value="F:DNA-binding transcription factor activity, RNA polymerase II-specific"/>
    <property type="evidence" value="ECO:0007669"/>
    <property type="project" value="InterPro"/>
</dbReference>
<keyword evidence="9 10" id="KW-0539">Nucleus</keyword>
<accession>A0A0F7TDH4</accession>
<dbReference type="Pfam" id="PF00292">
    <property type="entry name" value="PAX"/>
    <property type="match status" value="1"/>
</dbReference>
<dbReference type="PROSITE" id="PS51057">
    <property type="entry name" value="PAIRED_2"/>
    <property type="match status" value="1"/>
</dbReference>
<evidence type="ECO:0000256" key="5">
    <source>
        <dbReference type="ARBA" id="ARBA00023015"/>
    </source>
</evidence>
<dbReference type="GO" id="GO:0090596">
    <property type="term" value="P:sensory organ morphogenesis"/>
    <property type="evidence" value="ECO:0007669"/>
    <property type="project" value="UniProtKB-ARBA"/>
</dbReference>
<dbReference type="SUPFAM" id="SSF46689">
    <property type="entry name" value="Homeodomain-like"/>
    <property type="match status" value="2"/>
</dbReference>
<reference evidence="15" key="2">
    <citation type="submission" date="2015-05" db="EMBL/GenBank/DDBJ databases">
        <title>Not all spider eyes have evolved equally: expression of retinal determination genes in the primary and secondary eyes of Cupiennius salei Keyserling (1877).</title>
        <authorList>
            <person name="Samadi L."/>
            <person name="Schmid A."/>
            <person name="Eriksson B.J."/>
        </authorList>
    </citation>
    <scope>NUCLEOTIDE SEQUENCE</scope>
    <source>
        <strain evidence="15">Cs3</strain>
    </source>
</reference>
<dbReference type="CDD" id="cd00086">
    <property type="entry name" value="homeodomain"/>
    <property type="match status" value="1"/>
</dbReference>
<feature type="region of interest" description="Disordered" evidence="12">
    <location>
        <begin position="184"/>
        <end position="217"/>
    </location>
</feature>
<dbReference type="PROSITE" id="PS50071">
    <property type="entry name" value="HOMEOBOX_2"/>
    <property type="match status" value="1"/>
</dbReference>
<dbReference type="PROSITE" id="PS00034">
    <property type="entry name" value="PAIRED_1"/>
    <property type="match status" value="1"/>
</dbReference>
<gene>
    <name evidence="15" type="primary">Cs-pax6 a</name>
</gene>
<dbReference type="GO" id="GO:0000978">
    <property type="term" value="F:RNA polymerase II cis-regulatory region sequence-specific DNA binding"/>
    <property type="evidence" value="ECO:0007669"/>
    <property type="project" value="TreeGrafter"/>
</dbReference>
<keyword evidence="5" id="KW-0805">Transcription regulation</keyword>
<reference evidence="15" key="1">
    <citation type="submission" date="2014-10" db="EMBL/GenBank/DDBJ databases">
        <authorList>
            <person name="Eriksson J."/>
        </authorList>
    </citation>
    <scope>NUCLEOTIDE SEQUENCE</scope>
    <source>
        <strain evidence="15">Cs3</strain>
    </source>
</reference>
<dbReference type="FunFam" id="1.10.10.10:FF:000003">
    <property type="entry name" value="Paired box protein Pax-6"/>
    <property type="match status" value="1"/>
</dbReference>
<evidence type="ECO:0000256" key="8">
    <source>
        <dbReference type="ARBA" id="ARBA00023163"/>
    </source>
</evidence>
<dbReference type="InterPro" id="IPR001523">
    <property type="entry name" value="Paired_dom"/>
</dbReference>
<comment type="similarity">
    <text evidence="2">Belongs to the paired homeobox family.</text>
</comment>
<dbReference type="GO" id="GO:0045944">
    <property type="term" value="P:positive regulation of transcription by RNA polymerase II"/>
    <property type="evidence" value="ECO:0007669"/>
    <property type="project" value="UniProtKB-ARBA"/>
</dbReference>
<feature type="compositionally biased region" description="Polar residues" evidence="12">
    <location>
        <begin position="199"/>
        <end position="210"/>
    </location>
</feature>
<proteinExistence type="evidence at transcript level"/>
<evidence type="ECO:0000313" key="15">
    <source>
        <dbReference type="EMBL" id="CEH19758.1"/>
    </source>
</evidence>
<dbReference type="GO" id="GO:0048731">
    <property type="term" value="P:system development"/>
    <property type="evidence" value="ECO:0007669"/>
    <property type="project" value="UniProtKB-ARBA"/>
</dbReference>
<keyword evidence="8" id="KW-0804">Transcription</keyword>
<evidence type="ECO:0000256" key="9">
    <source>
        <dbReference type="ARBA" id="ARBA00023242"/>
    </source>
</evidence>
<dbReference type="AlphaFoldDB" id="A0A0F7TDH4"/>
<dbReference type="FunFam" id="1.10.10.60:FF:000516">
    <property type="entry name" value="Transcription factor Toy"/>
    <property type="match status" value="1"/>
</dbReference>
<dbReference type="CDD" id="cd00131">
    <property type="entry name" value="PAX"/>
    <property type="match status" value="1"/>
</dbReference>
<evidence type="ECO:0000256" key="4">
    <source>
        <dbReference type="ARBA" id="ARBA00022724"/>
    </source>
</evidence>
<dbReference type="GO" id="GO:0051240">
    <property type="term" value="P:positive regulation of multicellular organismal process"/>
    <property type="evidence" value="ECO:0007669"/>
    <property type="project" value="UniProtKB-ARBA"/>
</dbReference>
<dbReference type="InterPro" id="IPR036388">
    <property type="entry name" value="WH-like_DNA-bd_sf"/>
</dbReference>
<feature type="region of interest" description="Disordered" evidence="12">
    <location>
        <begin position="286"/>
        <end position="305"/>
    </location>
</feature>
<feature type="domain" description="Homeobox" evidence="13">
    <location>
        <begin position="223"/>
        <end position="283"/>
    </location>
</feature>
<dbReference type="InterPro" id="IPR043182">
    <property type="entry name" value="PAIRED_DNA-bd_dom"/>
</dbReference>
<feature type="DNA-binding region" description="Homeobox" evidence="10">
    <location>
        <begin position="225"/>
        <end position="284"/>
    </location>
</feature>
<organism evidence="15">
    <name type="scientific">Cupiennius salei</name>
    <name type="common">American wandering spider</name>
    <dbReference type="NCBI Taxonomy" id="6928"/>
    <lineage>
        <taxon>Eukaryota</taxon>
        <taxon>Metazoa</taxon>
        <taxon>Ecdysozoa</taxon>
        <taxon>Arthropoda</taxon>
        <taxon>Chelicerata</taxon>
        <taxon>Arachnida</taxon>
        <taxon>Araneae</taxon>
        <taxon>Araneomorphae</taxon>
        <taxon>Entelegynae</taxon>
        <taxon>Lycosoidea</taxon>
        <taxon>Ctenidae</taxon>
        <taxon>Cupiennius</taxon>
    </lineage>
</organism>
<evidence type="ECO:0000256" key="1">
    <source>
        <dbReference type="ARBA" id="ARBA00004123"/>
    </source>
</evidence>
<evidence type="ECO:0000256" key="2">
    <source>
        <dbReference type="ARBA" id="ARBA00005733"/>
    </source>
</evidence>
<dbReference type="EMBL" id="LN624822">
    <property type="protein sequence ID" value="CEH19758.1"/>
    <property type="molecule type" value="mRNA"/>
</dbReference>
<dbReference type="InterPro" id="IPR009057">
    <property type="entry name" value="Homeodomain-like_sf"/>
</dbReference>
<sequence>MYGHSGINQLGGVYVNGRPLPDSTRQKIVELAHSGARPCDISRILQVSNGCVSKILGRYYETGSIRPRAIGGSKPRVATPDVVAKIAQFKRECPSIFAWEIRDRLLSEGVCTNDSVPSVSSINRVLRNLAAQKEQAQVQAQDAVYDKLRMLNGQGWPRPGPWYGTAGAFGSAIPPAGYVAPPVPTLDNGIPTKKEGSVTEASTPSDQSGSGEEDSAARLRLKRKLQRNRTSFTPEQIEALEKEFERTHYPDVFARERLAAKIDLPEARIQVWFSNRRAKWRREEKLRNQRRAAEQAGSGPGRLPLNAGFPNSLYPSIGQPMVSMPDTYSPLPTYSSSMTPNSCLQQQAPSYSCMLPPASARGYDAALAYARAPPCPAAPQPPPHNGQFPNNGTSASTGLISPGVSVPVQVPGQTNDLNMASNYWTRLQ</sequence>
<name>A0A0F7TDH4_CUPSA</name>
<keyword evidence="7 10" id="KW-0371">Homeobox</keyword>
<protein>
    <submittedName>
        <fullName evidence="15">Cs-pax a</fullName>
    </submittedName>
</protein>
<dbReference type="GO" id="GO:0030154">
    <property type="term" value="P:cell differentiation"/>
    <property type="evidence" value="ECO:0007669"/>
    <property type="project" value="UniProtKB-ARBA"/>
</dbReference>
<dbReference type="PANTHER" id="PTHR45636">
    <property type="entry name" value="PAIRED BOX PROTEIN PAX-6-RELATED-RELATED"/>
    <property type="match status" value="1"/>
</dbReference>
<evidence type="ECO:0000256" key="11">
    <source>
        <dbReference type="RuleBase" id="RU000682"/>
    </source>
</evidence>
<dbReference type="PANTHER" id="PTHR45636:SF41">
    <property type="entry name" value="PAIRED BOX PROTEIN PAX-6-RELATED"/>
    <property type="match status" value="1"/>
</dbReference>
<feature type="domain" description="Paired" evidence="14">
    <location>
        <begin position="3"/>
        <end position="129"/>
    </location>
</feature>
<feature type="region of interest" description="Disordered" evidence="12">
    <location>
        <begin position="378"/>
        <end position="400"/>
    </location>
</feature>
<evidence type="ECO:0000256" key="10">
    <source>
        <dbReference type="PROSITE-ProRule" id="PRU00108"/>
    </source>
</evidence>
<evidence type="ECO:0000259" key="13">
    <source>
        <dbReference type="PROSITE" id="PS50071"/>
    </source>
</evidence>